<gene>
    <name evidence="2" type="ORF">CYMTET_28546</name>
</gene>
<feature type="transmembrane region" description="Helical" evidence="1">
    <location>
        <begin position="52"/>
        <end position="71"/>
    </location>
</feature>
<feature type="transmembrane region" description="Helical" evidence="1">
    <location>
        <begin position="107"/>
        <end position="127"/>
    </location>
</feature>
<accession>A0AAE0KVU3</accession>
<evidence type="ECO:0000313" key="2">
    <source>
        <dbReference type="EMBL" id="KAK3262607.1"/>
    </source>
</evidence>
<comment type="caution">
    <text evidence="2">The sequence shown here is derived from an EMBL/GenBank/DDBJ whole genome shotgun (WGS) entry which is preliminary data.</text>
</comment>
<dbReference type="PANTHER" id="PTHR18640">
    <property type="entry name" value="SOLUTE CARRIER FAMILY 10 MEMBER 7"/>
    <property type="match status" value="1"/>
</dbReference>
<sequence length="231" mass="23370">MPHSWPCLQRSKASGFTGATRLRGRHPPVVACAGKNEVSLQSTITKTIIDQYLPLGLICAIALGYSAPALGTFANQAGMSVLATKGIFFLSGLSLKPKDVAAAASAWSAFIYCAIFILIFSPAAVTYHPPSLPGALANPQTCCCVASLTPAGALANPQTCCCVASLTPAGALANLRTCCCVASLTPAGALANPQTCCCVASLTPAGALANPQTCCCFASPRTWAAMGAVGS</sequence>
<proteinExistence type="predicted"/>
<dbReference type="EMBL" id="LGRX02016073">
    <property type="protein sequence ID" value="KAK3262607.1"/>
    <property type="molecule type" value="Genomic_DNA"/>
</dbReference>
<keyword evidence="3" id="KW-1185">Reference proteome</keyword>
<organism evidence="2 3">
    <name type="scientific">Cymbomonas tetramitiformis</name>
    <dbReference type="NCBI Taxonomy" id="36881"/>
    <lineage>
        <taxon>Eukaryota</taxon>
        <taxon>Viridiplantae</taxon>
        <taxon>Chlorophyta</taxon>
        <taxon>Pyramimonadophyceae</taxon>
        <taxon>Pyramimonadales</taxon>
        <taxon>Pyramimonadaceae</taxon>
        <taxon>Cymbomonas</taxon>
    </lineage>
</organism>
<dbReference type="PANTHER" id="PTHR18640:SF10">
    <property type="entry name" value="SODIUM_METABOLITE COTRANSPORTER BASS4, CHLOROPLASTIC-RELATED"/>
    <property type="match status" value="1"/>
</dbReference>
<protein>
    <submittedName>
        <fullName evidence="2">Uncharacterized protein</fullName>
    </submittedName>
</protein>
<dbReference type="Pfam" id="PF13593">
    <property type="entry name" value="SBF_like"/>
    <property type="match status" value="1"/>
</dbReference>
<dbReference type="InterPro" id="IPR016833">
    <property type="entry name" value="Put_Na-Bile_cotransptr"/>
</dbReference>
<evidence type="ECO:0000313" key="3">
    <source>
        <dbReference type="Proteomes" id="UP001190700"/>
    </source>
</evidence>
<dbReference type="AlphaFoldDB" id="A0AAE0KVU3"/>
<evidence type="ECO:0000256" key="1">
    <source>
        <dbReference type="SAM" id="Phobius"/>
    </source>
</evidence>
<keyword evidence="1" id="KW-0472">Membrane</keyword>
<dbReference type="Gene3D" id="1.20.1530.20">
    <property type="match status" value="1"/>
</dbReference>
<keyword evidence="1" id="KW-0812">Transmembrane</keyword>
<dbReference type="GO" id="GO:0009941">
    <property type="term" value="C:chloroplast envelope"/>
    <property type="evidence" value="ECO:0007669"/>
    <property type="project" value="TreeGrafter"/>
</dbReference>
<dbReference type="InterPro" id="IPR038770">
    <property type="entry name" value="Na+/solute_symporter_sf"/>
</dbReference>
<keyword evidence="1" id="KW-1133">Transmembrane helix</keyword>
<reference evidence="2 3" key="1">
    <citation type="journal article" date="2015" name="Genome Biol. Evol.">
        <title>Comparative Genomics of a Bacterivorous Green Alga Reveals Evolutionary Causalities and Consequences of Phago-Mixotrophic Mode of Nutrition.</title>
        <authorList>
            <person name="Burns J.A."/>
            <person name="Paasch A."/>
            <person name="Narechania A."/>
            <person name="Kim E."/>
        </authorList>
    </citation>
    <scope>NUCLEOTIDE SEQUENCE [LARGE SCALE GENOMIC DNA]</scope>
    <source>
        <strain evidence="2 3">PLY_AMNH</strain>
    </source>
</reference>
<name>A0AAE0KVU3_9CHLO</name>
<dbReference type="Proteomes" id="UP001190700">
    <property type="component" value="Unassembled WGS sequence"/>
</dbReference>